<dbReference type="PANTHER" id="PTHR28037:SF1">
    <property type="entry name" value="ALCOHOL O-ACETYLTRANSFERASE 1-RELATED"/>
    <property type="match status" value="1"/>
</dbReference>
<reference evidence="1" key="2">
    <citation type="submission" date="2023-06" db="EMBL/GenBank/DDBJ databases">
        <authorList>
            <consortium name="Lawrence Berkeley National Laboratory"/>
            <person name="Haridas S."/>
            <person name="Hensen N."/>
            <person name="Bonometti L."/>
            <person name="Westerberg I."/>
            <person name="Brannstrom I.O."/>
            <person name="Guillou S."/>
            <person name="Cros-Aarteil S."/>
            <person name="Calhoun S."/>
            <person name="Kuo A."/>
            <person name="Mondo S."/>
            <person name="Pangilinan J."/>
            <person name="Riley R."/>
            <person name="Labutti K."/>
            <person name="Andreopoulos B."/>
            <person name="Lipzen A."/>
            <person name="Chen C."/>
            <person name="Yanf M."/>
            <person name="Daum C."/>
            <person name="Ng V."/>
            <person name="Clum A."/>
            <person name="Steindorff A."/>
            <person name="Ohm R."/>
            <person name="Martin F."/>
            <person name="Silar P."/>
            <person name="Natvig D."/>
            <person name="Lalanne C."/>
            <person name="Gautier V."/>
            <person name="Ament-Velasquez S.L."/>
            <person name="Kruys A."/>
            <person name="Hutchinson M.I."/>
            <person name="Powell A.J."/>
            <person name="Barry K."/>
            <person name="Miller A.N."/>
            <person name="Grigoriev I.V."/>
            <person name="Debuchy R."/>
            <person name="Gladieux P."/>
            <person name="Thoren M.H."/>
            <person name="Johannesson H."/>
        </authorList>
    </citation>
    <scope>NUCLEOTIDE SEQUENCE</scope>
    <source>
        <strain evidence="1">CBS 168.71</strain>
    </source>
</reference>
<dbReference type="AlphaFoldDB" id="A0AAE0LN40"/>
<evidence type="ECO:0008006" key="3">
    <source>
        <dbReference type="Google" id="ProtNLM"/>
    </source>
</evidence>
<dbReference type="SUPFAM" id="SSF52777">
    <property type="entry name" value="CoA-dependent acyltransferases"/>
    <property type="match status" value="1"/>
</dbReference>
<dbReference type="InterPro" id="IPR010828">
    <property type="entry name" value="Atf2/Sli1-like"/>
</dbReference>
<organism evidence="1 2">
    <name type="scientific">Chaetomium fimeti</name>
    <dbReference type="NCBI Taxonomy" id="1854472"/>
    <lineage>
        <taxon>Eukaryota</taxon>
        <taxon>Fungi</taxon>
        <taxon>Dikarya</taxon>
        <taxon>Ascomycota</taxon>
        <taxon>Pezizomycotina</taxon>
        <taxon>Sordariomycetes</taxon>
        <taxon>Sordariomycetidae</taxon>
        <taxon>Sordariales</taxon>
        <taxon>Chaetomiaceae</taxon>
        <taxon>Chaetomium</taxon>
    </lineage>
</organism>
<comment type="caution">
    <text evidence="1">The sequence shown here is derived from an EMBL/GenBank/DDBJ whole genome shotgun (WGS) entry which is preliminary data.</text>
</comment>
<dbReference type="Pfam" id="PF07247">
    <property type="entry name" value="AATase"/>
    <property type="match status" value="1"/>
</dbReference>
<dbReference type="PANTHER" id="PTHR28037">
    <property type="entry name" value="ALCOHOL O-ACETYLTRANSFERASE 1-RELATED"/>
    <property type="match status" value="1"/>
</dbReference>
<dbReference type="RefSeq" id="XP_062654817.1">
    <property type="nucleotide sequence ID" value="XM_062801946.1"/>
</dbReference>
<dbReference type="GeneID" id="87838894"/>
<dbReference type="InterPro" id="IPR052058">
    <property type="entry name" value="Alcohol_O-acetyltransferase"/>
</dbReference>
<keyword evidence="2" id="KW-1185">Reference proteome</keyword>
<proteinExistence type="predicted"/>
<evidence type="ECO:0000313" key="2">
    <source>
        <dbReference type="Proteomes" id="UP001278766"/>
    </source>
</evidence>
<gene>
    <name evidence="1" type="ORF">B0H64DRAFT_367364</name>
</gene>
<name>A0AAE0LN40_9PEZI</name>
<dbReference type="GO" id="GO:0008080">
    <property type="term" value="F:N-acetyltransferase activity"/>
    <property type="evidence" value="ECO:0007669"/>
    <property type="project" value="TreeGrafter"/>
</dbReference>
<accession>A0AAE0LN40</accession>
<dbReference type="Proteomes" id="UP001278766">
    <property type="component" value="Unassembled WGS sequence"/>
</dbReference>
<protein>
    <recommendedName>
        <fullName evidence="3">Alcohol acetyltransferase</fullName>
    </recommendedName>
</protein>
<reference evidence="1" key="1">
    <citation type="journal article" date="2023" name="Mol. Phylogenet. Evol.">
        <title>Genome-scale phylogeny and comparative genomics of the fungal order Sordariales.</title>
        <authorList>
            <person name="Hensen N."/>
            <person name="Bonometti L."/>
            <person name="Westerberg I."/>
            <person name="Brannstrom I.O."/>
            <person name="Guillou S."/>
            <person name="Cros-Aarteil S."/>
            <person name="Calhoun S."/>
            <person name="Haridas S."/>
            <person name="Kuo A."/>
            <person name="Mondo S."/>
            <person name="Pangilinan J."/>
            <person name="Riley R."/>
            <person name="LaButti K."/>
            <person name="Andreopoulos B."/>
            <person name="Lipzen A."/>
            <person name="Chen C."/>
            <person name="Yan M."/>
            <person name="Daum C."/>
            <person name="Ng V."/>
            <person name="Clum A."/>
            <person name="Steindorff A."/>
            <person name="Ohm R.A."/>
            <person name="Martin F."/>
            <person name="Silar P."/>
            <person name="Natvig D.O."/>
            <person name="Lalanne C."/>
            <person name="Gautier V."/>
            <person name="Ament-Velasquez S.L."/>
            <person name="Kruys A."/>
            <person name="Hutchinson M.I."/>
            <person name="Powell A.J."/>
            <person name="Barry K."/>
            <person name="Miller A.N."/>
            <person name="Grigoriev I.V."/>
            <person name="Debuchy R."/>
            <person name="Gladieux P."/>
            <person name="Hiltunen Thoren M."/>
            <person name="Johannesson H."/>
        </authorList>
    </citation>
    <scope>NUCLEOTIDE SEQUENCE</scope>
    <source>
        <strain evidence="1">CBS 168.71</strain>
    </source>
</reference>
<dbReference type="EMBL" id="JAUEPN010000010">
    <property type="protein sequence ID" value="KAK3291303.1"/>
    <property type="molecule type" value="Genomic_DNA"/>
</dbReference>
<evidence type="ECO:0000313" key="1">
    <source>
        <dbReference type="EMBL" id="KAK3291303.1"/>
    </source>
</evidence>
<sequence length="526" mass="58251">MANKPGVKSAKKHGTENETKVLRKLGVNEMSQLAMYTLDQYRGTTVSCRYEIPPHLASAESRAQLEDAVKVAVVDTIMRHPMLQVGIIDATSKTPSWIQLESLDLTQHINWLHLTKHDDFQHTVQETFCTQLDDHFPDLSIRQPGWKLTVIRHGNAPIMEALLTWNHPQFDAMGAKVFHEDLLTMLNADSGTHERTGLDDHVLKLPQAAPLLPAPIEVLEKLPVDLKHLAKAFWEETRPEFLNRDVSRATWCPIRLSPYKTQFRVFFVDNTSVLTLQALCRQNQTTITGLLNGLALISFAAHLDTAATPAFQSSTIVDHRRNLPPAPPDAPWGTSDRAISNYVTQCLHKYDTDLVARIRSKLPTNTGSDEGDMEGNRALSADLVRELWVVSAQNRREIAAKLEAGLRNDLVGLFKYVSDWQQTMGGIAKRARHFSWLVTNIGVLDGGGSTESGDGDGDGQKWSIGRAQFGLSTEVPMAAIEFSPVSVAGRGMCVGASWGDCVVDVTLAERIMADLELWLVQLAGQS</sequence>